<feature type="transmembrane region" description="Helical" evidence="1">
    <location>
        <begin position="45"/>
        <end position="69"/>
    </location>
</feature>
<accession>A0AA97ELW3</accession>
<reference evidence="3" key="1">
    <citation type="submission" date="2024-06" db="EMBL/GenBank/DDBJ databases">
        <title>Hwangdonia haimaensis gen. nov., sp. nov., a member of the family Flavobacteriaceae isolated from the haima cold seep.</title>
        <authorList>
            <person name="Li J."/>
        </authorList>
    </citation>
    <scope>NUCLEOTIDE SEQUENCE [LARGE SCALE GENOMIC DNA]</scope>
    <source>
        <strain evidence="3">SCSIO 19198</strain>
    </source>
</reference>
<keyword evidence="1" id="KW-0812">Transmembrane</keyword>
<gene>
    <name evidence="2" type="ORF">RNZ46_16305</name>
</gene>
<keyword evidence="1" id="KW-1133">Transmembrane helix</keyword>
<evidence type="ECO:0000256" key="1">
    <source>
        <dbReference type="SAM" id="Phobius"/>
    </source>
</evidence>
<dbReference type="EMBL" id="CP136521">
    <property type="protein sequence ID" value="WOD43552.1"/>
    <property type="molecule type" value="Genomic_DNA"/>
</dbReference>
<dbReference type="AlphaFoldDB" id="A0AA97ELW3"/>
<feature type="transmembrane region" description="Helical" evidence="1">
    <location>
        <begin position="81"/>
        <end position="101"/>
    </location>
</feature>
<dbReference type="RefSeq" id="WP_316983236.1">
    <property type="nucleotide sequence ID" value="NZ_CP136521.1"/>
</dbReference>
<evidence type="ECO:0000313" key="3">
    <source>
        <dbReference type="Proteomes" id="UP001302486"/>
    </source>
</evidence>
<protein>
    <submittedName>
        <fullName evidence="2">Uncharacterized protein</fullName>
    </submittedName>
</protein>
<name>A0AA97ELW3_9FLAO</name>
<dbReference type="KEGG" id="hws:RNZ46_16305"/>
<proteinExistence type="predicted"/>
<keyword evidence="1" id="KW-0472">Membrane</keyword>
<organism evidence="2 3">
    <name type="scientific">Hwangdonia lutea</name>
    <dbReference type="NCBI Taxonomy" id="3075823"/>
    <lineage>
        <taxon>Bacteria</taxon>
        <taxon>Pseudomonadati</taxon>
        <taxon>Bacteroidota</taxon>
        <taxon>Flavobacteriia</taxon>
        <taxon>Flavobacteriales</taxon>
        <taxon>Flavobacteriaceae</taxon>
        <taxon>Hwangdonia</taxon>
    </lineage>
</organism>
<dbReference type="Proteomes" id="UP001302486">
    <property type="component" value="Chromosome"/>
</dbReference>
<keyword evidence="3" id="KW-1185">Reference proteome</keyword>
<evidence type="ECO:0000313" key="2">
    <source>
        <dbReference type="EMBL" id="WOD43552.1"/>
    </source>
</evidence>
<sequence length="107" mass="11894">MNRFFAYLKVPFYKQSLVVSTTHENPVPKAVFFSLKSPKNNLPNLGFLNLIMVSALASGDAIILTNISLGFGIGFSNSTTLIAFVEPYVLYTAYFITKIFTAKFQNV</sequence>